<name>A0AC60QGR0_IXOPE</name>
<reference evidence="1 2" key="1">
    <citation type="journal article" date="2020" name="Cell">
        <title>Large-Scale Comparative Analyses of Tick Genomes Elucidate Their Genetic Diversity and Vector Capacities.</title>
        <authorList>
            <consortium name="Tick Genome and Microbiome Consortium (TIGMIC)"/>
            <person name="Jia N."/>
            <person name="Wang J."/>
            <person name="Shi W."/>
            <person name="Du L."/>
            <person name="Sun Y."/>
            <person name="Zhan W."/>
            <person name="Jiang J.F."/>
            <person name="Wang Q."/>
            <person name="Zhang B."/>
            <person name="Ji P."/>
            <person name="Bell-Sakyi L."/>
            <person name="Cui X.M."/>
            <person name="Yuan T.T."/>
            <person name="Jiang B.G."/>
            <person name="Yang W.F."/>
            <person name="Lam T.T."/>
            <person name="Chang Q.C."/>
            <person name="Ding S.J."/>
            <person name="Wang X.J."/>
            <person name="Zhu J.G."/>
            <person name="Ruan X.D."/>
            <person name="Zhao L."/>
            <person name="Wei J.T."/>
            <person name="Ye R.Z."/>
            <person name="Que T.C."/>
            <person name="Du C.H."/>
            <person name="Zhou Y.H."/>
            <person name="Cheng J.X."/>
            <person name="Dai P.F."/>
            <person name="Guo W.B."/>
            <person name="Han X.H."/>
            <person name="Huang E.J."/>
            <person name="Li L.F."/>
            <person name="Wei W."/>
            <person name="Gao Y.C."/>
            <person name="Liu J.Z."/>
            <person name="Shao H.Z."/>
            <person name="Wang X."/>
            <person name="Wang C.C."/>
            <person name="Yang T.C."/>
            <person name="Huo Q.B."/>
            <person name="Li W."/>
            <person name="Chen H.Y."/>
            <person name="Chen S.E."/>
            <person name="Zhou L.G."/>
            <person name="Ni X.B."/>
            <person name="Tian J.H."/>
            <person name="Sheng Y."/>
            <person name="Liu T."/>
            <person name="Pan Y.S."/>
            <person name="Xia L.Y."/>
            <person name="Li J."/>
            <person name="Zhao F."/>
            <person name="Cao W.C."/>
        </authorList>
    </citation>
    <scope>NUCLEOTIDE SEQUENCE [LARGE SCALE GENOMIC DNA]</scope>
    <source>
        <strain evidence="1">Iper-2018</strain>
    </source>
</reference>
<organism evidence="1 2">
    <name type="scientific">Ixodes persulcatus</name>
    <name type="common">Taiga tick</name>
    <dbReference type="NCBI Taxonomy" id="34615"/>
    <lineage>
        <taxon>Eukaryota</taxon>
        <taxon>Metazoa</taxon>
        <taxon>Ecdysozoa</taxon>
        <taxon>Arthropoda</taxon>
        <taxon>Chelicerata</taxon>
        <taxon>Arachnida</taxon>
        <taxon>Acari</taxon>
        <taxon>Parasitiformes</taxon>
        <taxon>Ixodida</taxon>
        <taxon>Ixodoidea</taxon>
        <taxon>Ixodidae</taxon>
        <taxon>Ixodinae</taxon>
        <taxon>Ixodes</taxon>
    </lineage>
</organism>
<evidence type="ECO:0000313" key="2">
    <source>
        <dbReference type="Proteomes" id="UP000805193"/>
    </source>
</evidence>
<proteinExistence type="predicted"/>
<evidence type="ECO:0000313" key="1">
    <source>
        <dbReference type="EMBL" id="KAG0433361.1"/>
    </source>
</evidence>
<gene>
    <name evidence="1" type="ORF">HPB47_020000</name>
</gene>
<dbReference type="EMBL" id="JABSTQ010009066">
    <property type="protein sequence ID" value="KAG0433361.1"/>
    <property type="molecule type" value="Genomic_DNA"/>
</dbReference>
<accession>A0AC60QGR0</accession>
<sequence>MHSDRDVTRRQARTAALSRSWYSREGTLYVNGAGPVSGIATIAVADAQGGVVRMASIRARKLNWGSHPSPETLDYGLPYNKFLKSICMSGTRNPSRHRAVPSSGRIGRTFIIYLGCVRRSQDSCQCVILLLRSGKRCWGARRPAGRDCL</sequence>
<keyword evidence="2" id="KW-1185">Reference proteome</keyword>
<comment type="caution">
    <text evidence="1">The sequence shown here is derived from an EMBL/GenBank/DDBJ whole genome shotgun (WGS) entry which is preliminary data.</text>
</comment>
<dbReference type="Proteomes" id="UP000805193">
    <property type="component" value="Unassembled WGS sequence"/>
</dbReference>
<protein>
    <submittedName>
        <fullName evidence="1">Uncharacterized protein</fullName>
    </submittedName>
</protein>